<dbReference type="EMBL" id="OX596115">
    <property type="protein sequence ID" value="CAN0468911.1"/>
    <property type="molecule type" value="Genomic_DNA"/>
</dbReference>
<reference evidence="1" key="1">
    <citation type="submission" date="2023-05" db="EMBL/GenBank/DDBJ databases">
        <authorList>
            <consortium name="ELIXIR-Norway"/>
        </authorList>
    </citation>
    <scope>NUCLEOTIDE SEQUENCE</scope>
</reference>
<feature type="non-terminal residue" evidence="1">
    <location>
        <position position="1"/>
    </location>
</feature>
<accession>A0AC59ZN74</accession>
<sequence>WVTTHHVFRLYINTSKRVSPAAPIPGLFPWKHECCGAPRCKCAPHGGGRSSGVCPARKAAGGAPPSCEAEASPCGADADFRFNPGWGGVPPLSAHIPGEHPGAAQPDPDLSQQRLIVAVMRRAAPPWASLTVPVGTVSLGLSYELG</sequence>
<proteinExistence type="predicted"/>
<name>A0AC59ZN74_RANTA</name>
<organism evidence="1 2">
    <name type="scientific">Rangifer tarandus platyrhynchus</name>
    <name type="common">Svalbard reindeer</name>
    <dbReference type="NCBI Taxonomy" id="3082113"/>
    <lineage>
        <taxon>Eukaryota</taxon>
        <taxon>Metazoa</taxon>
        <taxon>Chordata</taxon>
        <taxon>Craniata</taxon>
        <taxon>Vertebrata</taxon>
        <taxon>Euteleostomi</taxon>
        <taxon>Mammalia</taxon>
        <taxon>Eutheria</taxon>
        <taxon>Laurasiatheria</taxon>
        <taxon>Artiodactyla</taxon>
        <taxon>Ruminantia</taxon>
        <taxon>Pecora</taxon>
        <taxon>Cervidae</taxon>
        <taxon>Odocoileinae</taxon>
        <taxon>Rangifer</taxon>
    </lineage>
</organism>
<protein>
    <submittedName>
        <fullName evidence="1">Uncharacterized protein</fullName>
    </submittedName>
</protein>
<evidence type="ECO:0000313" key="2">
    <source>
        <dbReference type="Proteomes" id="UP001162501"/>
    </source>
</evidence>
<gene>
    <name evidence="1" type="ORF">MRATA1EN22A_LOCUS20372</name>
</gene>
<dbReference type="Proteomes" id="UP001162501">
    <property type="component" value="Chromosome 31"/>
</dbReference>
<reference evidence="1" key="2">
    <citation type="submission" date="2025-03" db="EMBL/GenBank/DDBJ databases">
        <authorList>
            <consortium name="ELIXIR-Norway"/>
            <consortium name="Elixir Norway"/>
        </authorList>
    </citation>
    <scope>NUCLEOTIDE SEQUENCE</scope>
</reference>
<evidence type="ECO:0000313" key="1">
    <source>
        <dbReference type="EMBL" id="CAN0468911.1"/>
    </source>
</evidence>